<feature type="transmembrane region" description="Helical" evidence="7">
    <location>
        <begin position="292"/>
        <end position="315"/>
    </location>
</feature>
<feature type="transmembrane region" description="Helical" evidence="7">
    <location>
        <begin position="395"/>
        <end position="417"/>
    </location>
</feature>
<evidence type="ECO:0000256" key="2">
    <source>
        <dbReference type="ARBA" id="ARBA00022692"/>
    </source>
</evidence>
<dbReference type="OrthoDB" id="29657at2759"/>
<feature type="transmembrane region" description="Helical" evidence="7">
    <location>
        <begin position="259"/>
        <end position="280"/>
    </location>
</feature>
<reference evidence="10" key="1">
    <citation type="submission" date="2015-10" db="EMBL/GenBank/DDBJ databases">
        <title>EvidentialGene: Evidence-directed Construction of Complete mRNA Transcriptomes without Genomes.</title>
        <authorList>
            <person name="Gilbert D.G."/>
        </authorList>
    </citation>
    <scope>NUCLEOTIDE SEQUENCE</scope>
</reference>
<feature type="compositionally biased region" description="Basic residues" evidence="6">
    <location>
        <begin position="534"/>
        <end position="544"/>
    </location>
</feature>
<keyword evidence="3 8" id="KW-0732">Signal</keyword>
<evidence type="ECO:0000256" key="7">
    <source>
        <dbReference type="SAM" id="Phobius"/>
    </source>
</evidence>
<dbReference type="PANTHER" id="PTHR21229">
    <property type="entry name" value="LUNG SEVEN TRANSMEMBRANE RECEPTOR"/>
    <property type="match status" value="1"/>
</dbReference>
<feature type="transmembrane region" description="Helical" evidence="7">
    <location>
        <begin position="445"/>
        <end position="465"/>
    </location>
</feature>
<dbReference type="EMBL" id="GDIQ01077995">
    <property type="protein sequence ID" value="JAN16742.1"/>
    <property type="molecule type" value="Transcribed_RNA"/>
</dbReference>
<keyword evidence="5 7" id="KW-0472">Membrane</keyword>
<evidence type="ECO:0000259" key="9">
    <source>
        <dbReference type="Pfam" id="PF06814"/>
    </source>
</evidence>
<keyword evidence="10" id="KW-0675">Receptor</keyword>
<accession>A0A0P6CSR3</accession>
<dbReference type="InterPro" id="IPR053937">
    <property type="entry name" value="GOST_TM"/>
</dbReference>
<feature type="domain" description="GOST seven transmembrane" evidence="9">
    <location>
        <begin position="256"/>
        <end position="501"/>
    </location>
</feature>
<dbReference type="GO" id="GO:0005794">
    <property type="term" value="C:Golgi apparatus"/>
    <property type="evidence" value="ECO:0007669"/>
    <property type="project" value="TreeGrafter"/>
</dbReference>
<feature type="signal peptide" evidence="8">
    <location>
        <begin position="1"/>
        <end position="23"/>
    </location>
</feature>
<feature type="transmembrane region" description="Helical" evidence="7">
    <location>
        <begin position="327"/>
        <end position="353"/>
    </location>
</feature>
<evidence type="ECO:0000256" key="1">
    <source>
        <dbReference type="ARBA" id="ARBA00004141"/>
    </source>
</evidence>
<feature type="transmembrane region" description="Helical" evidence="7">
    <location>
        <begin position="365"/>
        <end position="383"/>
    </location>
</feature>
<evidence type="ECO:0000256" key="8">
    <source>
        <dbReference type="SAM" id="SignalP"/>
    </source>
</evidence>
<keyword evidence="2 7" id="KW-0812">Transmembrane</keyword>
<proteinExistence type="predicted"/>
<dbReference type="PANTHER" id="PTHR21229:SF2">
    <property type="entry name" value="RE59932P"/>
    <property type="match status" value="1"/>
</dbReference>
<dbReference type="EMBL" id="GDIQ01030274">
    <property type="protein sequence ID" value="JAN64463.1"/>
    <property type="molecule type" value="Transcribed_RNA"/>
</dbReference>
<dbReference type="InterPro" id="IPR009637">
    <property type="entry name" value="GPR107/GPR108-like"/>
</dbReference>
<evidence type="ECO:0000256" key="5">
    <source>
        <dbReference type="ARBA" id="ARBA00023136"/>
    </source>
</evidence>
<name>A0A0P6CSR3_9CRUS</name>
<dbReference type="GO" id="GO:0016020">
    <property type="term" value="C:membrane"/>
    <property type="evidence" value="ECO:0007669"/>
    <property type="project" value="UniProtKB-SubCell"/>
</dbReference>
<evidence type="ECO:0000256" key="4">
    <source>
        <dbReference type="ARBA" id="ARBA00022989"/>
    </source>
</evidence>
<organism evidence="10">
    <name type="scientific">Daphnia magna</name>
    <dbReference type="NCBI Taxonomy" id="35525"/>
    <lineage>
        <taxon>Eukaryota</taxon>
        <taxon>Metazoa</taxon>
        <taxon>Ecdysozoa</taxon>
        <taxon>Arthropoda</taxon>
        <taxon>Crustacea</taxon>
        <taxon>Branchiopoda</taxon>
        <taxon>Diplostraca</taxon>
        <taxon>Cladocera</taxon>
        <taxon>Anomopoda</taxon>
        <taxon>Daphniidae</taxon>
        <taxon>Daphnia</taxon>
    </lineage>
</organism>
<feature type="chain" id="PRO_5007424202" evidence="8">
    <location>
        <begin position="24"/>
        <end position="566"/>
    </location>
</feature>
<keyword evidence="4 7" id="KW-1133">Transmembrane helix</keyword>
<evidence type="ECO:0000256" key="6">
    <source>
        <dbReference type="SAM" id="MobiDB-lite"/>
    </source>
</evidence>
<protein>
    <submittedName>
        <fullName evidence="10">Lung seven transmembrane receptor</fullName>
    </submittedName>
</protein>
<feature type="region of interest" description="Disordered" evidence="6">
    <location>
        <begin position="531"/>
        <end position="566"/>
    </location>
</feature>
<dbReference type="AlphaFoldDB" id="A0A0P6CSR3"/>
<evidence type="ECO:0000313" key="10">
    <source>
        <dbReference type="EMBL" id="JAN06892.1"/>
    </source>
</evidence>
<comment type="subcellular location">
    <subcellularLocation>
        <location evidence="1">Membrane</location>
        <topology evidence="1">Multi-pass membrane protein</topology>
    </subcellularLocation>
</comment>
<evidence type="ECO:0000256" key="3">
    <source>
        <dbReference type="ARBA" id="ARBA00022729"/>
    </source>
</evidence>
<sequence>MYLQKTFCFNFLLFLLIVTNAWKEIVGRKHHLDLKDETRKSIPVSMFGFLQGGILNVTVSNLAISKNAQETSGLGFSLDRTLSDAANPYLDSKRDICNSGLSINEEIDQTAVARFEFDFINKLLNVRCSSKFNSIGNIITVDDPRNKRNSVAEKLSDSSLFSRSARPKRNVQNESLDVAEASNVSVTCNNLKIPLSSSDGNSFSTNFTVNIRHSEEEGMFNLYFHRCFKNNREPINITIEVTETNGDNYLSAGEMPLPMLYFIMSTVFLASGCFWVGVLCKSKREDVYKIHYLMALLVFLKSLSLAFHGVNFHFIQTEGFHIETWAVLYYITHLLKGAVLFITIVLIGTGWAFFKHILSGKDKKIFMIVVPLQVLANVAYIITEESEAGQAAHMTWNEVFILVDLLCCGAILFPVVWSIRHLQEASQTDGKAATSLRKLQLFRHFYILVVCYVYFTRIIVYLLRITVPFRYEWLDEFFFELATYIFFVMTASKFRPAVNNPYLLLTRDDDDDEVVELDRVVTQTGLTETLVQTGRHKSSAKHQSMKNGTQEENESLVSAEGSHELD</sequence>
<dbReference type="Pfam" id="PF06814">
    <property type="entry name" value="GOST_TM"/>
    <property type="match status" value="1"/>
</dbReference>
<dbReference type="EMBL" id="GDIQ01087845">
    <property type="protein sequence ID" value="JAN06892.1"/>
    <property type="molecule type" value="Transcribed_RNA"/>
</dbReference>